<sequence>MSSQRSSGDPAVETARTASSASGPTTTASALSASPPSGQSARRPRARRLTIRARLTLTYAGLVTGSGAVLIALVYLYMRRFEVPVSEAPVVGTNESDGSIYLRVTLLSEFLNTMLGISLGALVLLALLSGAVGWVVAGRMLAPLSTMNEAAKQAASGDLSRRLALAGPHDEIRDLADTYDHMLDSLESSLATYRRFAANASHELRTPLATAQTMIDVTLVDPGASADQLRSLVERLRETNQANVETVDALLDLAEAQSGDIYREEVDLGEVVATVLAQLAPEAAEREVTLPAAPGDIVVVEGDPVLLRQAVSNLLRNAVRHNVAGGGVELGLARAGDRARLLLSNDGPLVPAEHLTALREPFVRGAGRGRTRGDGHGLGLAIVSAVAAAHDGVLELSANPSGGLSVVLDLPARSGEPEGGAL</sequence>
<comment type="caution">
    <text evidence="14">The sequence shown here is derived from an EMBL/GenBank/DDBJ whole genome shotgun (WGS) entry which is preliminary data.</text>
</comment>
<evidence type="ECO:0000256" key="6">
    <source>
        <dbReference type="ARBA" id="ARBA00022692"/>
    </source>
</evidence>
<dbReference type="SUPFAM" id="SSF158472">
    <property type="entry name" value="HAMP domain-like"/>
    <property type="match status" value="1"/>
</dbReference>
<dbReference type="InterPro" id="IPR050428">
    <property type="entry name" value="TCS_sensor_his_kinase"/>
</dbReference>
<name>A0ABT4I7T0_9ACTO</name>
<feature type="domain" description="Histidine kinase" evidence="12">
    <location>
        <begin position="199"/>
        <end position="414"/>
    </location>
</feature>
<dbReference type="SMART" id="SM00387">
    <property type="entry name" value="HATPase_c"/>
    <property type="match status" value="1"/>
</dbReference>
<dbReference type="CDD" id="cd06225">
    <property type="entry name" value="HAMP"/>
    <property type="match status" value="1"/>
</dbReference>
<dbReference type="EC" id="2.7.13.3" evidence="3"/>
<feature type="transmembrane region" description="Helical" evidence="11">
    <location>
        <begin position="114"/>
        <end position="137"/>
    </location>
</feature>
<dbReference type="RefSeq" id="WP_268917324.1">
    <property type="nucleotide sequence ID" value="NZ_CP124548.1"/>
</dbReference>
<feature type="domain" description="HAMP" evidence="13">
    <location>
        <begin position="138"/>
        <end position="191"/>
    </location>
</feature>
<keyword evidence="4" id="KW-0597">Phosphoprotein</keyword>
<evidence type="ECO:0000256" key="2">
    <source>
        <dbReference type="ARBA" id="ARBA00004236"/>
    </source>
</evidence>
<dbReference type="EMBL" id="JAPTMY010000012">
    <property type="protein sequence ID" value="MCZ0857804.1"/>
    <property type="molecule type" value="Genomic_DNA"/>
</dbReference>
<gene>
    <name evidence="14" type="ORF">OHJ16_07070</name>
</gene>
<evidence type="ECO:0000256" key="5">
    <source>
        <dbReference type="ARBA" id="ARBA00022679"/>
    </source>
</evidence>
<dbReference type="Gene3D" id="3.30.565.10">
    <property type="entry name" value="Histidine kinase-like ATPase, C-terminal domain"/>
    <property type="match status" value="1"/>
</dbReference>
<keyword evidence="9" id="KW-0902">Two-component regulatory system</keyword>
<keyword evidence="15" id="KW-1185">Reference proteome</keyword>
<evidence type="ECO:0000256" key="11">
    <source>
        <dbReference type="SAM" id="Phobius"/>
    </source>
</evidence>
<protein>
    <recommendedName>
        <fullName evidence="3">histidine kinase</fullName>
        <ecNumber evidence="3">2.7.13.3</ecNumber>
    </recommendedName>
</protein>
<dbReference type="Proteomes" id="UP001072034">
    <property type="component" value="Unassembled WGS sequence"/>
</dbReference>
<comment type="subcellular location">
    <subcellularLocation>
        <location evidence="2">Cell membrane</location>
    </subcellularLocation>
</comment>
<dbReference type="Pfam" id="PF02518">
    <property type="entry name" value="HATPase_c"/>
    <property type="match status" value="1"/>
</dbReference>
<keyword evidence="6 11" id="KW-0812">Transmembrane</keyword>
<dbReference type="Gene3D" id="6.10.340.10">
    <property type="match status" value="1"/>
</dbReference>
<evidence type="ECO:0000259" key="13">
    <source>
        <dbReference type="PROSITE" id="PS50885"/>
    </source>
</evidence>
<evidence type="ECO:0000256" key="1">
    <source>
        <dbReference type="ARBA" id="ARBA00000085"/>
    </source>
</evidence>
<dbReference type="PANTHER" id="PTHR45436:SF5">
    <property type="entry name" value="SENSOR HISTIDINE KINASE TRCS"/>
    <property type="match status" value="1"/>
</dbReference>
<dbReference type="SMART" id="SM00304">
    <property type="entry name" value="HAMP"/>
    <property type="match status" value="1"/>
</dbReference>
<dbReference type="SUPFAM" id="SSF55874">
    <property type="entry name" value="ATPase domain of HSP90 chaperone/DNA topoisomerase II/histidine kinase"/>
    <property type="match status" value="1"/>
</dbReference>
<dbReference type="InterPro" id="IPR005467">
    <property type="entry name" value="His_kinase_dom"/>
</dbReference>
<evidence type="ECO:0000313" key="14">
    <source>
        <dbReference type="EMBL" id="MCZ0857804.1"/>
    </source>
</evidence>
<dbReference type="PROSITE" id="PS50885">
    <property type="entry name" value="HAMP"/>
    <property type="match status" value="1"/>
</dbReference>
<feature type="transmembrane region" description="Helical" evidence="11">
    <location>
        <begin position="57"/>
        <end position="78"/>
    </location>
</feature>
<keyword evidence="8 11" id="KW-1133">Transmembrane helix</keyword>
<evidence type="ECO:0000256" key="7">
    <source>
        <dbReference type="ARBA" id="ARBA00022777"/>
    </source>
</evidence>
<reference evidence="14" key="1">
    <citation type="submission" date="2022-10" db="EMBL/GenBank/DDBJ databases">
        <title>Genome sequence of Actinomyces israelii ATCC 10048.</title>
        <authorList>
            <person name="Watt R.M."/>
            <person name="Tong W.M."/>
        </authorList>
    </citation>
    <scope>NUCLEOTIDE SEQUENCE</scope>
    <source>
        <strain evidence="14">ATCC 10048</strain>
    </source>
</reference>
<keyword evidence="11" id="KW-0472">Membrane</keyword>
<dbReference type="InterPro" id="IPR003660">
    <property type="entry name" value="HAMP_dom"/>
</dbReference>
<dbReference type="Pfam" id="PF00672">
    <property type="entry name" value="HAMP"/>
    <property type="match status" value="1"/>
</dbReference>
<comment type="catalytic activity">
    <reaction evidence="1">
        <text>ATP + protein L-histidine = ADP + protein N-phospho-L-histidine.</text>
        <dbReference type="EC" id="2.7.13.3"/>
    </reaction>
</comment>
<dbReference type="InterPro" id="IPR036890">
    <property type="entry name" value="HATPase_C_sf"/>
</dbReference>
<accession>A0ABT4I7T0</accession>
<proteinExistence type="predicted"/>
<dbReference type="InterPro" id="IPR036097">
    <property type="entry name" value="HisK_dim/P_sf"/>
</dbReference>
<evidence type="ECO:0000256" key="8">
    <source>
        <dbReference type="ARBA" id="ARBA00022989"/>
    </source>
</evidence>
<keyword evidence="7 14" id="KW-0418">Kinase</keyword>
<dbReference type="Gene3D" id="1.10.287.130">
    <property type="match status" value="1"/>
</dbReference>
<dbReference type="Pfam" id="PF00512">
    <property type="entry name" value="HisKA"/>
    <property type="match status" value="1"/>
</dbReference>
<feature type="compositionally biased region" description="Low complexity" evidence="10">
    <location>
        <begin position="14"/>
        <end position="41"/>
    </location>
</feature>
<dbReference type="InterPro" id="IPR003594">
    <property type="entry name" value="HATPase_dom"/>
</dbReference>
<evidence type="ECO:0000256" key="10">
    <source>
        <dbReference type="SAM" id="MobiDB-lite"/>
    </source>
</evidence>
<organism evidence="14 15">
    <name type="scientific">Actinomyces israelii</name>
    <dbReference type="NCBI Taxonomy" id="1659"/>
    <lineage>
        <taxon>Bacteria</taxon>
        <taxon>Bacillati</taxon>
        <taxon>Actinomycetota</taxon>
        <taxon>Actinomycetes</taxon>
        <taxon>Actinomycetales</taxon>
        <taxon>Actinomycetaceae</taxon>
        <taxon>Actinomyces</taxon>
    </lineage>
</organism>
<dbReference type="SMART" id="SM00388">
    <property type="entry name" value="HisKA"/>
    <property type="match status" value="1"/>
</dbReference>
<dbReference type="GO" id="GO:0016301">
    <property type="term" value="F:kinase activity"/>
    <property type="evidence" value="ECO:0007669"/>
    <property type="project" value="UniProtKB-KW"/>
</dbReference>
<evidence type="ECO:0000313" key="15">
    <source>
        <dbReference type="Proteomes" id="UP001072034"/>
    </source>
</evidence>
<evidence type="ECO:0000256" key="9">
    <source>
        <dbReference type="ARBA" id="ARBA00023012"/>
    </source>
</evidence>
<dbReference type="CDD" id="cd00082">
    <property type="entry name" value="HisKA"/>
    <property type="match status" value="1"/>
</dbReference>
<dbReference type="PANTHER" id="PTHR45436">
    <property type="entry name" value="SENSOR HISTIDINE KINASE YKOH"/>
    <property type="match status" value="1"/>
</dbReference>
<dbReference type="SUPFAM" id="SSF47384">
    <property type="entry name" value="Homodimeric domain of signal transducing histidine kinase"/>
    <property type="match status" value="1"/>
</dbReference>
<dbReference type="PROSITE" id="PS50109">
    <property type="entry name" value="HIS_KIN"/>
    <property type="match status" value="1"/>
</dbReference>
<evidence type="ECO:0000256" key="3">
    <source>
        <dbReference type="ARBA" id="ARBA00012438"/>
    </source>
</evidence>
<keyword evidence="5" id="KW-0808">Transferase</keyword>
<feature type="region of interest" description="Disordered" evidence="10">
    <location>
        <begin position="1"/>
        <end position="45"/>
    </location>
</feature>
<dbReference type="InterPro" id="IPR003661">
    <property type="entry name" value="HisK_dim/P_dom"/>
</dbReference>
<evidence type="ECO:0000256" key="4">
    <source>
        <dbReference type="ARBA" id="ARBA00022553"/>
    </source>
</evidence>
<evidence type="ECO:0000259" key="12">
    <source>
        <dbReference type="PROSITE" id="PS50109"/>
    </source>
</evidence>